<dbReference type="Pfam" id="PF01520">
    <property type="entry name" value="Amidase_3"/>
    <property type="match status" value="1"/>
</dbReference>
<dbReference type="GO" id="GO:0030288">
    <property type="term" value="C:outer membrane-bounded periplasmic space"/>
    <property type="evidence" value="ECO:0007669"/>
    <property type="project" value="TreeGrafter"/>
</dbReference>
<dbReference type="PANTHER" id="PTHR30404">
    <property type="entry name" value="N-ACETYLMURAMOYL-L-ALANINE AMIDASE"/>
    <property type="match status" value="1"/>
</dbReference>
<dbReference type="SMART" id="SM00646">
    <property type="entry name" value="Ami_3"/>
    <property type="match status" value="1"/>
</dbReference>
<evidence type="ECO:0000313" key="5">
    <source>
        <dbReference type="Proteomes" id="UP000199659"/>
    </source>
</evidence>
<evidence type="ECO:0000313" key="4">
    <source>
        <dbReference type="EMBL" id="SFR62759.1"/>
    </source>
</evidence>
<dbReference type="InterPro" id="IPR002508">
    <property type="entry name" value="MurNAc-LAA_cat"/>
</dbReference>
<gene>
    <name evidence="4" type="ORF">SAMN05661086_00521</name>
</gene>
<feature type="transmembrane region" description="Helical" evidence="2">
    <location>
        <begin position="6"/>
        <end position="21"/>
    </location>
</feature>
<reference evidence="4 5" key="1">
    <citation type="submission" date="2016-10" db="EMBL/GenBank/DDBJ databases">
        <authorList>
            <person name="de Groot N.N."/>
        </authorList>
    </citation>
    <scope>NUCLEOTIDE SEQUENCE [LARGE SCALE GENOMIC DNA]</scope>
    <source>
        <strain evidence="4 5">743A</strain>
    </source>
</reference>
<accession>A0A1I6I7X4</accession>
<dbReference type="RefSeq" id="WP_092559143.1">
    <property type="nucleotide sequence ID" value="NZ_FOYZ01000002.1"/>
</dbReference>
<evidence type="ECO:0000256" key="2">
    <source>
        <dbReference type="SAM" id="Phobius"/>
    </source>
</evidence>
<keyword evidence="1" id="KW-0378">Hydrolase</keyword>
<evidence type="ECO:0000256" key="1">
    <source>
        <dbReference type="ARBA" id="ARBA00022801"/>
    </source>
</evidence>
<organism evidence="4 5">
    <name type="scientific">Anaeromicropila populeti</name>
    <dbReference type="NCBI Taxonomy" id="37658"/>
    <lineage>
        <taxon>Bacteria</taxon>
        <taxon>Bacillati</taxon>
        <taxon>Bacillota</taxon>
        <taxon>Clostridia</taxon>
        <taxon>Lachnospirales</taxon>
        <taxon>Lachnospiraceae</taxon>
        <taxon>Anaeromicropila</taxon>
    </lineage>
</organism>
<dbReference type="OrthoDB" id="9806267at2"/>
<dbReference type="Proteomes" id="UP000199659">
    <property type="component" value="Unassembled WGS sequence"/>
</dbReference>
<dbReference type="GO" id="GO:0008745">
    <property type="term" value="F:N-acetylmuramoyl-L-alanine amidase activity"/>
    <property type="evidence" value="ECO:0007669"/>
    <property type="project" value="InterPro"/>
</dbReference>
<dbReference type="SUPFAM" id="SSF53187">
    <property type="entry name" value="Zn-dependent exopeptidases"/>
    <property type="match status" value="1"/>
</dbReference>
<feature type="domain" description="MurNAc-LAA" evidence="3">
    <location>
        <begin position="123"/>
        <end position="235"/>
    </location>
</feature>
<keyword evidence="2" id="KW-0472">Membrane</keyword>
<dbReference type="EMBL" id="FOYZ01000002">
    <property type="protein sequence ID" value="SFR62759.1"/>
    <property type="molecule type" value="Genomic_DNA"/>
</dbReference>
<protein>
    <submittedName>
        <fullName evidence="4">N-acetylmuramoyl-L-alanine amidase</fullName>
    </submittedName>
</protein>
<dbReference type="Gene3D" id="3.40.630.40">
    <property type="entry name" value="Zn-dependent exopeptidases"/>
    <property type="match status" value="1"/>
</dbReference>
<keyword evidence="2" id="KW-1133">Transmembrane helix</keyword>
<keyword evidence="2" id="KW-0812">Transmembrane</keyword>
<dbReference type="AlphaFoldDB" id="A0A1I6I7X4"/>
<dbReference type="PANTHER" id="PTHR30404:SF0">
    <property type="entry name" value="N-ACETYLMURAMOYL-L-ALANINE AMIDASE AMIC"/>
    <property type="match status" value="1"/>
</dbReference>
<dbReference type="GO" id="GO:0009253">
    <property type="term" value="P:peptidoglycan catabolic process"/>
    <property type="evidence" value="ECO:0007669"/>
    <property type="project" value="InterPro"/>
</dbReference>
<evidence type="ECO:0000259" key="3">
    <source>
        <dbReference type="SMART" id="SM00646"/>
    </source>
</evidence>
<dbReference type="CDD" id="cd02696">
    <property type="entry name" value="MurNAc-LAA"/>
    <property type="match status" value="1"/>
</dbReference>
<keyword evidence="5" id="KW-1185">Reference proteome</keyword>
<dbReference type="InterPro" id="IPR050695">
    <property type="entry name" value="N-acetylmuramoyl_amidase_3"/>
</dbReference>
<name>A0A1I6I7X4_9FIRM</name>
<sequence length="242" mass="27361">MKKYCYITIIIVILLIVYVTMKKGNKILEEDNTVVTESPVAATIEPEGEKIRIVVDAGHGGFDPGKVGVNGVLEKDVNLDIALKLNKLLDENNFDVKMIRTQDNGLYDETDTNKKRVDLSRRVQIVNNSGARLAVSIHQNSFQQESSKGAQVFYHTASEEGKKLAQFIQETLKAKMADGNHRMAKSNDTYYMLKKTQCPLVIVECCFLSNRQEAEFIKEEEYQQKIAEAIFEGIQKYLSETT</sequence>
<dbReference type="STRING" id="37658.SAMN05661086_00521"/>
<proteinExistence type="predicted"/>